<protein>
    <recommendedName>
        <fullName evidence="3">protein-serine/threonine phosphatase</fullName>
        <ecNumber evidence="3">3.1.3.16</ecNumber>
    </recommendedName>
</protein>
<keyword evidence="5 9" id="KW-0378">Hydrolase</keyword>
<reference evidence="13" key="1">
    <citation type="submission" date="2025-08" db="UniProtKB">
        <authorList>
            <consortium name="RefSeq"/>
        </authorList>
    </citation>
    <scope>IDENTIFICATION</scope>
</reference>
<evidence type="ECO:0000256" key="9">
    <source>
        <dbReference type="RuleBase" id="RU003465"/>
    </source>
</evidence>
<accession>A0AAJ6UCU6</accession>
<comment type="similarity">
    <text evidence="9">Belongs to the PP2C family.</text>
</comment>
<evidence type="ECO:0000256" key="6">
    <source>
        <dbReference type="ARBA" id="ARBA00022842"/>
    </source>
</evidence>
<dbReference type="CDD" id="cd00143">
    <property type="entry name" value="PP2Cc"/>
    <property type="match status" value="1"/>
</dbReference>
<feature type="region of interest" description="Disordered" evidence="10">
    <location>
        <begin position="88"/>
        <end position="107"/>
    </location>
</feature>
<keyword evidence="4" id="KW-0479">Metal-binding</keyword>
<dbReference type="Gene3D" id="3.60.40.10">
    <property type="entry name" value="PPM-type phosphatase domain"/>
    <property type="match status" value="1"/>
</dbReference>
<dbReference type="KEGG" id="peu:105127339"/>
<evidence type="ECO:0000256" key="5">
    <source>
        <dbReference type="ARBA" id="ARBA00022801"/>
    </source>
</evidence>
<evidence type="ECO:0000256" key="10">
    <source>
        <dbReference type="SAM" id="MobiDB-lite"/>
    </source>
</evidence>
<feature type="domain" description="PPM-type phosphatase" evidence="11">
    <location>
        <begin position="137"/>
        <end position="421"/>
    </location>
</feature>
<dbReference type="InterPro" id="IPR015655">
    <property type="entry name" value="PP2C"/>
</dbReference>
<evidence type="ECO:0000256" key="8">
    <source>
        <dbReference type="ARBA" id="ARBA00023211"/>
    </source>
</evidence>
<dbReference type="GO" id="GO:0046872">
    <property type="term" value="F:metal ion binding"/>
    <property type="evidence" value="ECO:0007669"/>
    <property type="project" value="UniProtKB-KW"/>
</dbReference>
<evidence type="ECO:0000313" key="12">
    <source>
        <dbReference type="Proteomes" id="UP000694918"/>
    </source>
</evidence>
<evidence type="ECO:0000259" key="11">
    <source>
        <dbReference type="PROSITE" id="PS51746"/>
    </source>
</evidence>
<evidence type="ECO:0000313" key="13">
    <source>
        <dbReference type="RefSeq" id="XP_011026901.1"/>
    </source>
</evidence>
<keyword evidence="6" id="KW-0460">Magnesium</keyword>
<keyword evidence="7 9" id="KW-0904">Protein phosphatase</keyword>
<dbReference type="SUPFAM" id="SSF81606">
    <property type="entry name" value="PP2C-like"/>
    <property type="match status" value="1"/>
</dbReference>
<keyword evidence="8" id="KW-0464">Manganese</keyword>
<comment type="cofactor">
    <cofactor evidence="1">
        <name>Mn(2+)</name>
        <dbReference type="ChEBI" id="CHEBI:29035"/>
    </cofactor>
</comment>
<dbReference type="InterPro" id="IPR000222">
    <property type="entry name" value="PP2C_BS"/>
</dbReference>
<comment type="cofactor">
    <cofactor evidence="2">
        <name>Mg(2+)</name>
        <dbReference type="ChEBI" id="CHEBI:18420"/>
    </cofactor>
</comment>
<dbReference type="PANTHER" id="PTHR47992">
    <property type="entry name" value="PROTEIN PHOSPHATASE"/>
    <property type="match status" value="1"/>
</dbReference>
<dbReference type="EC" id="3.1.3.16" evidence="3"/>
<dbReference type="InterPro" id="IPR001932">
    <property type="entry name" value="PPM-type_phosphatase-like_dom"/>
</dbReference>
<evidence type="ECO:0000256" key="2">
    <source>
        <dbReference type="ARBA" id="ARBA00001946"/>
    </source>
</evidence>
<dbReference type="GeneID" id="105127339"/>
<dbReference type="Proteomes" id="UP000694918">
    <property type="component" value="Unplaced"/>
</dbReference>
<proteinExistence type="inferred from homology"/>
<dbReference type="AlphaFoldDB" id="A0AAJ6UCU6"/>
<keyword evidence="12" id="KW-1185">Reference proteome</keyword>
<dbReference type="PROSITE" id="PS01032">
    <property type="entry name" value="PPM_1"/>
    <property type="match status" value="1"/>
</dbReference>
<dbReference type="FunFam" id="3.60.40.10:FF:000041">
    <property type="entry name" value="Protein phosphatase 2C 51"/>
    <property type="match status" value="1"/>
</dbReference>
<dbReference type="Pfam" id="PF00481">
    <property type="entry name" value="PP2C"/>
    <property type="match status" value="1"/>
</dbReference>
<feature type="compositionally biased region" description="Low complexity" evidence="10">
    <location>
        <begin position="93"/>
        <end position="106"/>
    </location>
</feature>
<evidence type="ECO:0000256" key="7">
    <source>
        <dbReference type="ARBA" id="ARBA00022912"/>
    </source>
</evidence>
<evidence type="ECO:0000256" key="1">
    <source>
        <dbReference type="ARBA" id="ARBA00001936"/>
    </source>
</evidence>
<evidence type="ECO:0000256" key="3">
    <source>
        <dbReference type="ARBA" id="ARBA00013081"/>
    </source>
</evidence>
<sequence length="424" mass="46120">MSGILLKRWHSTASSEVSSKIHVRTLRNCRRRSLDIKMMASAATYSTNTCFLDEGKNKNRNIKEVTPCETTKPVTPVKESKIYDQDFKHQNSEDSSLLPSSISSCSDNGKQVVTPLGIIEAGIDGEEDDNKTLTCTSHGMVSVIGQRSVMEDAVTMVLGVAVGESGSYDFFAVYDGHGGARVANACRYRMHQLVAKEVEKGERVGGGKGLEYWKKLMGVCFEKMDEELVIHNEGGGGEVEIGKEALSINNMGSTAVVVMVGKEEVVAANCGDSRAVMCRGGLVVPLSRDHKPDRPDERERVEAAGGRIINWNGSRVQGVLATSRSIGDHYLKPFVISEPEVTVSERTESDEFVVIATDGLWDVVTNETACKVVKRLFDGQLKRRLPDEFSGNCSAEAAAKLAKLAMARGSRDNISVIVVQLKKG</sequence>
<name>A0AAJ6UCU6_POPEU</name>
<dbReference type="PROSITE" id="PS51746">
    <property type="entry name" value="PPM_2"/>
    <property type="match status" value="1"/>
</dbReference>
<dbReference type="GO" id="GO:0004722">
    <property type="term" value="F:protein serine/threonine phosphatase activity"/>
    <property type="evidence" value="ECO:0007669"/>
    <property type="project" value="UniProtKB-EC"/>
</dbReference>
<organism evidence="12 13">
    <name type="scientific">Populus euphratica</name>
    <name type="common">Euphrates poplar</name>
    <dbReference type="NCBI Taxonomy" id="75702"/>
    <lineage>
        <taxon>Eukaryota</taxon>
        <taxon>Viridiplantae</taxon>
        <taxon>Streptophyta</taxon>
        <taxon>Embryophyta</taxon>
        <taxon>Tracheophyta</taxon>
        <taxon>Spermatophyta</taxon>
        <taxon>Magnoliopsida</taxon>
        <taxon>eudicotyledons</taxon>
        <taxon>Gunneridae</taxon>
        <taxon>Pentapetalae</taxon>
        <taxon>rosids</taxon>
        <taxon>fabids</taxon>
        <taxon>Malpighiales</taxon>
        <taxon>Salicaceae</taxon>
        <taxon>Saliceae</taxon>
        <taxon>Populus</taxon>
    </lineage>
</organism>
<gene>
    <name evidence="13" type="primary">LOC105127339</name>
</gene>
<dbReference type="RefSeq" id="XP_011026901.1">
    <property type="nucleotide sequence ID" value="XM_011028599.1"/>
</dbReference>
<dbReference type="SMART" id="SM00332">
    <property type="entry name" value="PP2Cc"/>
    <property type="match status" value="1"/>
</dbReference>
<dbReference type="InterPro" id="IPR036457">
    <property type="entry name" value="PPM-type-like_dom_sf"/>
</dbReference>
<evidence type="ECO:0000256" key="4">
    <source>
        <dbReference type="ARBA" id="ARBA00022723"/>
    </source>
</evidence>